<accession>A0A2K3KC62</accession>
<evidence type="ECO:0000313" key="1">
    <source>
        <dbReference type="EMBL" id="PNX63839.1"/>
    </source>
</evidence>
<gene>
    <name evidence="1" type="ORF">L195_g061821</name>
</gene>
<dbReference type="AlphaFoldDB" id="A0A2K3KC62"/>
<dbReference type="EMBL" id="ASHM01159199">
    <property type="protein sequence ID" value="PNX63839.1"/>
    <property type="molecule type" value="Genomic_DNA"/>
</dbReference>
<reference evidence="1 2" key="2">
    <citation type="journal article" date="2017" name="Front. Plant Sci.">
        <title>Gene Classification and Mining of Molecular Markers Useful in Red Clover (Trifolium pratense) Breeding.</title>
        <authorList>
            <person name="Istvanek J."/>
            <person name="Dluhosova J."/>
            <person name="Dluhos P."/>
            <person name="Patkova L."/>
            <person name="Nedelnik J."/>
            <person name="Repkova J."/>
        </authorList>
    </citation>
    <scope>NUCLEOTIDE SEQUENCE [LARGE SCALE GENOMIC DNA]</scope>
    <source>
        <strain evidence="2">cv. Tatra</strain>
        <tissue evidence="1">Young leaves</tissue>
    </source>
</reference>
<proteinExistence type="predicted"/>
<evidence type="ECO:0000313" key="2">
    <source>
        <dbReference type="Proteomes" id="UP000236291"/>
    </source>
</evidence>
<organism evidence="1 2">
    <name type="scientific">Trifolium pratense</name>
    <name type="common">Red clover</name>
    <dbReference type="NCBI Taxonomy" id="57577"/>
    <lineage>
        <taxon>Eukaryota</taxon>
        <taxon>Viridiplantae</taxon>
        <taxon>Streptophyta</taxon>
        <taxon>Embryophyta</taxon>
        <taxon>Tracheophyta</taxon>
        <taxon>Spermatophyta</taxon>
        <taxon>Magnoliopsida</taxon>
        <taxon>eudicotyledons</taxon>
        <taxon>Gunneridae</taxon>
        <taxon>Pentapetalae</taxon>
        <taxon>rosids</taxon>
        <taxon>fabids</taxon>
        <taxon>Fabales</taxon>
        <taxon>Fabaceae</taxon>
        <taxon>Papilionoideae</taxon>
        <taxon>50 kb inversion clade</taxon>
        <taxon>NPAAA clade</taxon>
        <taxon>Hologalegina</taxon>
        <taxon>IRL clade</taxon>
        <taxon>Trifolieae</taxon>
        <taxon>Trifolium</taxon>
    </lineage>
</organism>
<protein>
    <submittedName>
        <fullName evidence="1">Uncharacterized protein</fullName>
    </submittedName>
</protein>
<comment type="caution">
    <text evidence="1">The sequence shown here is derived from an EMBL/GenBank/DDBJ whole genome shotgun (WGS) entry which is preliminary data.</text>
</comment>
<feature type="non-terminal residue" evidence="1">
    <location>
        <position position="37"/>
    </location>
</feature>
<reference evidence="1 2" key="1">
    <citation type="journal article" date="2014" name="Am. J. Bot.">
        <title>Genome assembly and annotation for red clover (Trifolium pratense; Fabaceae).</title>
        <authorList>
            <person name="Istvanek J."/>
            <person name="Jaros M."/>
            <person name="Krenek A."/>
            <person name="Repkova J."/>
        </authorList>
    </citation>
    <scope>NUCLEOTIDE SEQUENCE [LARGE SCALE GENOMIC DNA]</scope>
    <source>
        <strain evidence="2">cv. Tatra</strain>
        <tissue evidence="1">Young leaves</tissue>
    </source>
</reference>
<name>A0A2K3KC62_TRIPR</name>
<dbReference type="Proteomes" id="UP000236291">
    <property type="component" value="Unassembled WGS sequence"/>
</dbReference>
<sequence length="37" mass="4512">MSFGKDREKEELKRRRARARAKLERFKEEARDFVGSK</sequence>